<protein>
    <recommendedName>
        <fullName evidence="5">Trehalose operon repressor</fullName>
    </recommendedName>
</protein>
<dbReference type="InterPro" id="IPR050679">
    <property type="entry name" value="Bact_HTH_transcr_reg"/>
</dbReference>
<dbReference type="CDD" id="cd07377">
    <property type="entry name" value="WHTH_GntR"/>
    <property type="match status" value="1"/>
</dbReference>
<dbReference type="InterPro" id="IPR028978">
    <property type="entry name" value="Chorismate_lyase_/UTRA_dom_sf"/>
</dbReference>
<dbReference type="FunFam" id="3.40.1410.10:FF:000008">
    <property type="entry name" value="Transcriptional regulator, GntR family"/>
    <property type="match status" value="1"/>
</dbReference>
<dbReference type="GO" id="GO:0045892">
    <property type="term" value="P:negative regulation of DNA-templated transcription"/>
    <property type="evidence" value="ECO:0007669"/>
    <property type="project" value="TreeGrafter"/>
</dbReference>
<dbReference type="PATRIC" id="fig|1432052.4.peg.4242"/>
<dbReference type="SUPFAM" id="SSF64288">
    <property type="entry name" value="Chorismate lyase-like"/>
    <property type="match status" value="1"/>
</dbReference>
<dbReference type="InterPro" id="IPR012770">
    <property type="entry name" value="TreR"/>
</dbReference>
<dbReference type="PANTHER" id="PTHR44846:SF12">
    <property type="entry name" value="HTH-TYPE TRANSCRIPTIONAL REGULATOR TRER"/>
    <property type="match status" value="1"/>
</dbReference>
<dbReference type="Gene3D" id="1.10.10.10">
    <property type="entry name" value="Winged helix-like DNA-binding domain superfamily/Winged helix DNA-binding domain"/>
    <property type="match status" value="1"/>
</dbReference>
<dbReference type="SUPFAM" id="SSF46785">
    <property type="entry name" value="Winged helix' DNA-binding domain"/>
    <property type="match status" value="1"/>
</dbReference>
<evidence type="ECO:0000256" key="5">
    <source>
        <dbReference type="NCBIfam" id="TIGR02404"/>
    </source>
</evidence>
<evidence type="ECO:0000256" key="1">
    <source>
        <dbReference type="ARBA" id="ARBA00022491"/>
    </source>
</evidence>
<evidence type="ECO:0000313" key="8">
    <source>
        <dbReference type="Proteomes" id="UP000094067"/>
    </source>
</evidence>
<keyword evidence="3" id="KW-0238">DNA-binding</keyword>
<dbReference type="AlphaFoldDB" id="A0A1E3A3R6"/>
<dbReference type="Gene3D" id="3.40.1410.10">
    <property type="entry name" value="Chorismate lyase-like"/>
    <property type="match status" value="1"/>
</dbReference>
<evidence type="ECO:0000256" key="4">
    <source>
        <dbReference type="ARBA" id="ARBA00023163"/>
    </source>
</evidence>
<dbReference type="GO" id="GO:0003700">
    <property type="term" value="F:DNA-binding transcription factor activity"/>
    <property type="evidence" value="ECO:0007669"/>
    <property type="project" value="UniProtKB-UniRule"/>
</dbReference>
<dbReference type="RefSeq" id="WP_069153609.1">
    <property type="nucleotide sequence ID" value="NZ_MCGH01000003.1"/>
</dbReference>
<evidence type="ECO:0000256" key="2">
    <source>
        <dbReference type="ARBA" id="ARBA00023015"/>
    </source>
</evidence>
<evidence type="ECO:0000256" key="3">
    <source>
        <dbReference type="ARBA" id="ARBA00023125"/>
    </source>
</evidence>
<dbReference type="PANTHER" id="PTHR44846">
    <property type="entry name" value="MANNOSYL-D-GLYCERATE TRANSPORT/METABOLISM SYSTEM REPRESSOR MNGR-RELATED"/>
    <property type="match status" value="1"/>
</dbReference>
<feature type="domain" description="HTH gntR-type" evidence="6">
    <location>
        <begin position="3"/>
        <end position="71"/>
    </location>
</feature>
<dbReference type="GO" id="GO:0003677">
    <property type="term" value="F:DNA binding"/>
    <property type="evidence" value="ECO:0007669"/>
    <property type="project" value="UniProtKB-UniRule"/>
</dbReference>
<dbReference type="InterPro" id="IPR036388">
    <property type="entry name" value="WH-like_DNA-bd_sf"/>
</dbReference>
<dbReference type="NCBIfam" id="TIGR02404">
    <property type="entry name" value="trehalos_R_Bsub"/>
    <property type="match status" value="1"/>
</dbReference>
<dbReference type="Pfam" id="PF07702">
    <property type="entry name" value="UTRA"/>
    <property type="match status" value="1"/>
</dbReference>
<gene>
    <name evidence="7" type="primary">treR_3</name>
    <name evidence="7" type="ORF">BEI61_03825</name>
</gene>
<dbReference type="PROSITE" id="PS50949">
    <property type="entry name" value="HTH_GNTR"/>
    <property type="match status" value="1"/>
</dbReference>
<keyword evidence="2" id="KW-0805">Transcription regulation</keyword>
<dbReference type="Proteomes" id="UP000094067">
    <property type="component" value="Unassembled WGS sequence"/>
</dbReference>
<dbReference type="InterPro" id="IPR036390">
    <property type="entry name" value="WH_DNA-bd_sf"/>
</dbReference>
<keyword evidence="4" id="KW-0804">Transcription</keyword>
<dbReference type="Pfam" id="PF00392">
    <property type="entry name" value="GntR"/>
    <property type="match status" value="1"/>
</dbReference>
<dbReference type="SMART" id="SM00345">
    <property type="entry name" value="HTH_GNTR"/>
    <property type="match status" value="1"/>
</dbReference>
<keyword evidence="1" id="KW-0678">Repressor</keyword>
<organism evidence="7 8">
    <name type="scientific">Eisenbergiella tayi</name>
    <dbReference type="NCBI Taxonomy" id="1432052"/>
    <lineage>
        <taxon>Bacteria</taxon>
        <taxon>Bacillati</taxon>
        <taxon>Bacillota</taxon>
        <taxon>Clostridia</taxon>
        <taxon>Lachnospirales</taxon>
        <taxon>Lachnospiraceae</taxon>
        <taxon>Eisenbergiella</taxon>
    </lineage>
</organism>
<proteinExistence type="predicted"/>
<dbReference type="SMART" id="SM00866">
    <property type="entry name" value="UTRA"/>
    <property type="match status" value="1"/>
</dbReference>
<name>A0A1E3A3R6_9FIRM</name>
<dbReference type="InterPro" id="IPR011663">
    <property type="entry name" value="UTRA"/>
</dbReference>
<reference evidence="7 8" key="1">
    <citation type="submission" date="2016-07" db="EMBL/GenBank/DDBJ databases">
        <title>Characterization of isolates of Eisenbergiella tayi derived from blood cultures, using whole genome sequencing.</title>
        <authorList>
            <person name="Burdz T."/>
            <person name="Wiebe D."/>
            <person name="Huynh C."/>
            <person name="Bernard K."/>
        </authorList>
    </citation>
    <scope>NUCLEOTIDE SEQUENCE [LARGE SCALE GENOMIC DNA]</scope>
    <source>
        <strain evidence="7 8">NML 110608</strain>
    </source>
</reference>
<comment type="caution">
    <text evidence="7">The sequence shown here is derived from an EMBL/GenBank/DDBJ whole genome shotgun (WGS) entry which is preliminary data.</text>
</comment>
<accession>A0A1E3A3R6</accession>
<dbReference type="PRINTS" id="PR00035">
    <property type="entry name" value="HTHGNTR"/>
</dbReference>
<sequence>MPKAKYESIYKDLKQKIESQEYPCQELLPSENTMVEIYGCSRNTIRRAVAQLVEEGYVQSLHGKGVRVIYQPVDQASFYIGGIESFRESAERNHRQTSTHVVQFAEISADEHIHTKTGFPTGSILYYIQRVRYLDGKALILDINMFLKSQVPGLTREIAEGSIYDYIEKELGMQIITSKRTMTVEHTTQIDEKYLELKDYNCLAVVTNQTYNADGIMFEYTQSRHRPDFFRFQETATRKHRQETQ</sequence>
<evidence type="ECO:0000259" key="6">
    <source>
        <dbReference type="PROSITE" id="PS50949"/>
    </source>
</evidence>
<dbReference type="InterPro" id="IPR000524">
    <property type="entry name" value="Tscrpt_reg_HTH_GntR"/>
</dbReference>
<dbReference type="EMBL" id="MCGH01000003">
    <property type="protein sequence ID" value="ODM03031.1"/>
    <property type="molecule type" value="Genomic_DNA"/>
</dbReference>
<evidence type="ECO:0000313" key="7">
    <source>
        <dbReference type="EMBL" id="ODM03031.1"/>
    </source>
</evidence>